<keyword evidence="1 6" id="KW-1277">Toxin-antitoxin system</keyword>
<evidence type="ECO:0000259" key="7">
    <source>
        <dbReference type="Pfam" id="PF01850"/>
    </source>
</evidence>
<name>A0A840IJC0_9ACTN</name>
<comment type="similarity">
    <text evidence="6">Belongs to the PINc/VapC protein family.</text>
</comment>
<evidence type="ECO:0000313" key="9">
    <source>
        <dbReference type="Proteomes" id="UP000585272"/>
    </source>
</evidence>
<dbReference type="EMBL" id="JACHNU010000006">
    <property type="protein sequence ID" value="MBB4664321.1"/>
    <property type="molecule type" value="Genomic_DNA"/>
</dbReference>
<dbReference type="RefSeq" id="WP_183344229.1">
    <property type="nucleotide sequence ID" value="NZ_JACHNU010000006.1"/>
</dbReference>
<comment type="cofactor">
    <cofactor evidence="6">
        <name>Mg(2+)</name>
        <dbReference type="ChEBI" id="CHEBI:18420"/>
    </cofactor>
</comment>
<feature type="domain" description="PIN" evidence="7">
    <location>
        <begin position="2"/>
        <end position="113"/>
    </location>
</feature>
<sequence length="124" mass="13634">MILADTSIWIDHLRAGEPTLARLLDSSAVLGHPCIVGELALGNMRNRDEVIGLLRDLPQAIVAEHDEVLRLIADEELHGHGIGYVDAQLLAATRLTPDAMLWTRDKRLSAVARRLGIGFRPTAR</sequence>
<dbReference type="GO" id="GO:0004540">
    <property type="term" value="F:RNA nuclease activity"/>
    <property type="evidence" value="ECO:0007669"/>
    <property type="project" value="InterPro"/>
</dbReference>
<keyword evidence="2 6" id="KW-0540">Nuclease</keyword>
<evidence type="ECO:0000256" key="5">
    <source>
        <dbReference type="ARBA" id="ARBA00022842"/>
    </source>
</evidence>
<evidence type="ECO:0000256" key="3">
    <source>
        <dbReference type="ARBA" id="ARBA00022723"/>
    </source>
</evidence>
<evidence type="ECO:0000256" key="2">
    <source>
        <dbReference type="ARBA" id="ARBA00022722"/>
    </source>
</evidence>
<feature type="binding site" evidence="6">
    <location>
        <position position="5"/>
    </location>
    <ligand>
        <name>Mg(2+)</name>
        <dbReference type="ChEBI" id="CHEBI:18420"/>
    </ligand>
</feature>
<dbReference type="GO" id="GO:0000287">
    <property type="term" value="F:magnesium ion binding"/>
    <property type="evidence" value="ECO:0007669"/>
    <property type="project" value="UniProtKB-UniRule"/>
</dbReference>
<organism evidence="8 9">
    <name type="scientific">Conexibacter arvalis</name>
    <dbReference type="NCBI Taxonomy" id="912552"/>
    <lineage>
        <taxon>Bacteria</taxon>
        <taxon>Bacillati</taxon>
        <taxon>Actinomycetota</taxon>
        <taxon>Thermoleophilia</taxon>
        <taxon>Solirubrobacterales</taxon>
        <taxon>Conexibacteraceae</taxon>
        <taxon>Conexibacter</taxon>
    </lineage>
</organism>
<comment type="caution">
    <text evidence="8">The sequence shown here is derived from an EMBL/GenBank/DDBJ whole genome shotgun (WGS) entry which is preliminary data.</text>
</comment>
<accession>A0A840IJC0</accession>
<keyword evidence="4 6" id="KW-0378">Hydrolase</keyword>
<gene>
    <name evidence="6" type="primary">vapC</name>
    <name evidence="8" type="ORF">BDZ31_003924</name>
</gene>
<dbReference type="SUPFAM" id="SSF88723">
    <property type="entry name" value="PIN domain-like"/>
    <property type="match status" value="1"/>
</dbReference>
<keyword evidence="5 6" id="KW-0460">Magnesium</keyword>
<keyword evidence="6" id="KW-0800">Toxin</keyword>
<proteinExistence type="inferred from homology"/>
<evidence type="ECO:0000256" key="4">
    <source>
        <dbReference type="ARBA" id="ARBA00022801"/>
    </source>
</evidence>
<dbReference type="Proteomes" id="UP000585272">
    <property type="component" value="Unassembled WGS sequence"/>
</dbReference>
<keyword evidence="9" id="KW-1185">Reference proteome</keyword>
<feature type="binding site" evidence="6">
    <location>
        <position position="86"/>
    </location>
    <ligand>
        <name>Mg(2+)</name>
        <dbReference type="ChEBI" id="CHEBI:18420"/>
    </ligand>
</feature>
<evidence type="ECO:0000313" key="8">
    <source>
        <dbReference type="EMBL" id="MBB4664321.1"/>
    </source>
</evidence>
<comment type="function">
    <text evidence="6">Toxic component of a toxin-antitoxin (TA) system. An RNase.</text>
</comment>
<evidence type="ECO:0000256" key="1">
    <source>
        <dbReference type="ARBA" id="ARBA00022649"/>
    </source>
</evidence>
<dbReference type="InterPro" id="IPR002716">
    <property type="entry name" value="PIN_dom"/>
</dbReference>
<dbReference type="HAMAP" id="MF_00265">
    <property type="entry name" value="VapC_Nob1"/>
    <property type="match status" value="1"/>
</dbReference>
<dbReference type="EC" id="3.1.-.-" evidence="6"/>
<protein>
    <recommendedName>
        <fullName evidence="6">Ribonuclease VapC</fullName>
        <shortName evidence="6">RNase VapC</shortName>
        <ecNumber evidence="6">3.1.-.-</ecNumber>
    </recommendedName>
    <alternativeName>
        <fullName evidence="6">Toxin VapC</fullName>
    </alternativeName>
</protein>
<dbReference type="AlphaFoldDB" id="A0A840IJC0"/>
<keyword evidence="3 6" id="KW-0479">Metal-binding</keyword>
<dbReference type="GO" id="GO:0016787">
    <property type="term" value="F:hydrolase activity"/>
    <property type="evidence" value="ECO:0007669"/>
    <property type="project" value="UniProtKB-KW"/>
</dbReference>
<dbReference type="GO" id="GO:0090729">
    <property type="term" value="F:toxin activity"/>
    <property type="evidence" value="ECO:0007669"/>
    <property type="project" value="UniProtKB-KW"/>
</dbReference>
<dbReference type="Pfam" id="PF01850">
    <property type="entry name" value="PIN"/>
    <property type="match status" value="1"/>
</dbReference>
<dbReference type="Gene3D" id="3.40.50.1010">
    <property type="entry name" value="5'-nuclease"/>
    <property type="match status" value="1"/>
</dbReference>
<dbReference type="InterPro" id="IPR029060">
    <property type="entry name" value="PIN-like_dom_sf"/>
</dbReference>
<evidence type="ECO:0000256" key="6">
    <source>
        <dbReference type="HAMAP-Rule" id="MF_00265"/>
    </source>
</evidence>
<reference evidence="8 9" key="1">
    <citation type="submission" date="2020-08" db="EMBL/GenBank/DDBJ databases">
        <title>Genomic Encyclopedia of Archaeal and Bacterial Type Strains, Phase II (KMG-II): from individual species to whole genera.</title>
        <authorList>
            <person name="Goeker M."/>
        </authorList>
    </citation>
    <scope>NUCLEOTIDE SEQUENCE [LARGE SCALE GENOMIC DNA]</scope>
    <source>
        <strain evidence="8 9">DSM 23288</strain>
    </source>
</reference>
<dbReference type="InterPro" id="IPR022907">
    <property type="entry name" value="VapC_family"/>
</dbReference>